<dbReference type="AlphaFoldDB" id="A0A8J6XQS8"/>
<dbReference type="Gene3D" id="1.20.1540.10">
    <property type="entry name" value="Rhomboid-like"/>
    <property type="match status" value="1"/>
</dbReference>
<keyword evidence="7" id="KW-0645">Protease</keyword>
<dbReference type="Pfam" id="PF01694">
    <property type="entry name" value="Rhomboid"/>
    <property type="match status" value="1"/>
</dbReference>
<feature type="domain" description="Peptidase S54 rhomboid" evidence="6">
    <location>
        <begin position="70"/>
        <end position="216"/>
    </location>
</feature>
<organism evidence="7 8">
    <name type="scientific">Candidatus Polarisedimenticola svalbardensis</name>
    <dbReference type="NCBI Taxonomy" id="2886004"/>
    <lineage>
        <taxon>Bacteria</taxon>
        <taxon>Pseudomonadati</taxon>
        <taxon>Acidobacteriota</taxon>
        <taxon>Candidatus Polarisedimenticolia</taxon>
        <taxon>Candidatus Polarisedimenticolales</taxon>
        <taxon>Candidatus Polarisedimenticolaceae</taxon>
        <taxon>Candidatus Polarisedimenticola</taxon>
    </lineage>
</organism>
<dbReference type="GO" id="GO:0004252">
    <property type="term" value="F:serine-type endopeptidase activity"/>
    <property type="evidence" value="ECO:0007669"/>
    <property type="project" value="InterPro"/>
</dbReference>
<feature type="transmembrane region" description="Helical" evidence="5">
    <location>
        <begin position="75"/>
        <end position="101"/>
    </location>
</feature>
<dbReference type="GO" id="GO:0016020">
    <property type="term" value="C:membrane"/>
    <property type="evidence" value="ECO:0007669"/>
    <property type="project" value="UniProtKB-SubCell"/>
</dbReference>
<comment type="subcellular location">
    <subcellularLocation>
        <location evidence="1">Membrane</location>
        <topology evidence="1">Multi-pass membrane protein</topology>
    </subcellularLocation>
</comment>
<dbReference type="PANTHER" id="PTHR43066">
    <property type="entry name" value="RHOMBOID-RELATED PROTEIN"/>
    <property type="match status" value="1"/>
</dbReference>
<feature type="transmembrane region" description="Helical" evidence="5">
    <location>
        <begin position="113"/>
        <end position="134"/>
    </location>
</feature>
<gene>
    <name evidence="7" type="ORF">IFK94_01650</name>
</gene>
<dbReference type="InterPro" id="IPR022764">
    <property type="entry name" value="Peptidase_S54_rhomboid_dom"/>
</dbReference>
<protein>
    <submittedName>
        <fullName evidence="7">Rhomboid family intramembrane serine protease</fullName>
    </submittedName>
</protein>
<evidence type="ECO:0000259" key="6">
    <source>
        <dbReference type="Pfam" id="PF01694"/>
    </source>
</evidence>
<comment type="caution">
    <text evidence="7">The sequence shown here is derived from an EMBL/GenBank/DDBJ whole genome shotgun (WGS) entry which is preliminary data.</text>
</comment>
<keyword evidence="7" id="KW-0378">Hydrolase</keyword>
<evidence type="ECO:0000256" key="3">
    <source>
        <dbReference type="ARBA" id="ARBA00022989"/>
    </source>
</evidence>
<keyword evidence="2 5" id="KW-0812">Transmembrane</keyword>
<dbReference type="EMBL" id="JACXWD010000003">
    <property type="protein sequence ID" value="MBD3866802.1"/>
    <property type="molecule type" value="Genomic_DNA"/>
</dbReference>
<dbReference type="GO" id="GO:0006508">
    <property type="term" value="P:proteolysis"/>
    <property type="evidence" value="ECO:0007669"/>
    <property type="project" value="UniProtKB-KW"/>
</dbReference>
<sequence length="250" mass="27991">MSYYRQPPNRFQGPGGAQIGVPPLTPMVKTLMIICGAIWIVQFILSSLSWGAGLLETWLGVTPILVITRGMVWQPFTYMFLHSPVALSHILLNMLFLYMFGGELERQWGSRAFLRYYLICGTGAGVIVALTGILSDVTAVRATIGASGAIYGLILAYGMLFANRVILFMMFFPMKVRTFAWIAFGIAFLSALGGPNTGVSHMAHLGGGLVGYLYLKRVWRVGEFYRELKWKLHRRKFKVMPPDNEDPWVN</sequence>
<keyword evidence="4 5" id="KW-0472">Membrane</keyword>
<evidence type="ECO:0000256" key="4">
    <source>
        <dbReference type="ARBA" id="ARBA00023136"/>
    </source>
</evidence>
<dbReference type="PANTHER" id="PTHR43066:SF11">
    <property type="entry name" value="PEPTIDASE S54 RHOMBOID DOMAIN-CONTAINING PROTEIN"/>
    <property type="match status" value="1"/>
</dbReference>
<feature type="transmembrane region" description="Helical" evidence="5">
    <location>
        <begin position="140"/>
        <end position="162"/>
    </location>
</feature>
<evidence type="ECO:0000256" key="5">
    <source>
        <dbReference type="SAM" id="Phobius"/>
    </source>
</evidence>
<dbReference type="InterPro" id="IPR035952">
    <property type="entry name" value="Rhomboid-like_sf"/>
</dbReference>
<feature type="transmembrane region" description="Helical" evidence="5">
    <location>
        <begin position="31"/>
        <end position="55"/>
    </location>
</feature>
<evidence type="ECO:0000256" key="2">
    <source>
        <dbReference type="ARBA" id="ARBA00022692"/>
    </source>
</evidence>
<reference evidence="7 8" key="1">
    <citation type="submission" date="2020-08" db="EMBL/GenBank/DDBJ databases">
        <title>Acidobacteriota in marine sediments use diverse sulfur dissimilation pathways.</title>
        <authorList>
            <person name="Wasmund K."/>
        </authorList>
    </citation>
    <scope>NUCLEOTIDE SEQUENCE [LARGE SCALE GENOMIC DNA]</scope>
    <source>
        <strain evidence="7">MAG AM4</strain>
    </source>
</reference>
<evidence type="ECO:0000313" key="7">
    <source>
        <dbReference type="EMBL" id="MBD3866802.1"/>
    </source>
</evidence>
<proteinExistence type="predicted"/>
<dbReference type="SMART" id="SM01160">
    <property type="entry name" value="DUF1751"/>
    <property type="match status" value="1"/>
</dbReference>
<dbReference type="SUPFAM" id="SSF144091">
    <property type="entry name" value="Rhomboid-like"/>
    <property type="match status" value="1"/>
</dbReference>
<name>A0A8J6XQS8_9BACT</name>
<feature type="transmembrane region" description="Helical" evidence="5">
    <location>
        <begin position="174"/>
        <end position="192"/>
    </location>
</feature>
<keyword evidence="3 5" id="KW-1133">Transmembrane helix</keyword>
<accession>A0A8J6XQS8</accession>
<evidence type="ECO:0000256" key="1">
    <source>
        <dbReference type="ARBA" id="ARBA00004141"/>
    </source>
</evidence>
<evidence type="ECO:0000313" key="8">
    <source>
        <dbReference type="Proteomes" id="UP000648239"/>
    </source>
</evidence>
<dbReference type="Proteomes" id="UP000648239">
    <property type="component" value="Unassembled WGS sequence"/>
</dbReference>